<evidence type="ECO:0000256" key="2">
    <source>
        <dbReference type="ARBA" id="ARBA00022614"/>
    </source>
</evidence>
<evidence type="ECO:0000313" key="7">
    <source>
        <dbReference type="Proteomes" id="UP000593576"/>
    </source>
</evidence>
<keyword evidence="2" id="KW-0433">Leucine-rich repeat</keyword>
<dbReference type="Gene3D" id="3.80.10.10">
    <property type="entry name" value="Ribonuclease Inhibitor"/>
    <property type="match status" value="1"/>
</dbReference>
<dbReference type="PANTHER" id="PTHR48062">
    <property type="entry name" value="RECEPTOR-LIKE PROTEIN 14"/>
    <property type="match status" value="1"/>
</dbReference>
<evidence type="ECO:0000313" key="6">
    <source>
        <dbReference type="EMBL" id="MBA0878280.1"/>
    </source>
</evidence>
<dbReference type="InterPro" id="IPR001611">
    <property type="entry name" value="Leu-rich_rpt"/>
</dbReference>
<dbReference type="EMBL" id="JABFAF010271075">
    <property type="protein sequence ID" value="MBA0878280.1"/>
    <property type="molecule type" value="Genomic_DNA"/>
</dbReference>
<evidence type="ECO:0008006" key="8">
    <source>
        <dbReference type="Google" id="ProtNLM"/>
    </source>
</evidence>
<protein>
    <recommendedName>
        <fullName evidence="8">Leucine-rich repeat-containing N-terminal plant-type domain-containing protein</fullName>
    </recommendedName>
</protein>
<dbReference type="InterPro" id="IPR032675">
    <property type="entry name" value="LRR_dom_sf"/>
</dbReference>
<name>A0A7J9N4W3_GOSSC</name>
<dbReference type="AlphaFoldDB" id="A0A7J9N4W3"/>
<dbReference type="PANTHER" id="PTHR48062:SF37">
    <property type="entry name" value="LRR RECEPTOR-LIKE SERINE_THREONINE-PROTEIN KINASE FLS2"/>
    <property type="match status" value="1"/>
</dbReference>
<feature type="non-terminal residue" evidence="6">
    <location>
        <position position="173"/>
    </location>
</feature>
<evidence type="ECO:0000256" key="4">
    <source>
        <dbReference type="ARBA" id="ARBA00023170"/>
    </source>
</evidence>
<keyword evidence="7" id="KW-1185">Reference proteome</keyword>
<reference evidence="6 7" key="1">
    <citation type="journal article" date="2019" name="Genome Biol. Evol.">
        <title>Insights into the evolution of the New World diploid cottons (Gossypium, subgenus Houzingenia) based on genome sequencing.</title>
        <authorList>
            <person name="Grover C.E."/>
            <person name="Arick M.A. 2nd"/>
            <person name="Thrash A."/>
            <person name="Conover J.L."/>
            <person name="Sanders W.S."/>
            <person name="Peterson D.G."/>
            <person name="Frelichowski J.E."/>
            <person name="Scheffler J.A."/>
            <person name="Scheffler B.E."/>
            <person name="Wendel J.F."/>
        </authorList>
    </citation>
    <scope>NUCLEOTIDE SEQUENCE [LARGE SCALE GENOMIC DNA]</scope>
    <source>
        <strain evidence="6">1</strain>
        <tissue evidence="6">Leaf</tissue>
    </source>
</reference>
<organism evidence="6 7">
    <name type="scientific">Gossypium schwendimanii</name>
    <name type="common">Cotton</name>
    <dbReference type="NCBI Taxonomy" id="34291"/>
    <lineage>
        <taxon>Eukaryota</taxon>
        <taxon>Viridiplantae</taxon>
        <taxon>Streptophyta</taxon>
        <taxon>Embryophyta</taxon>
        <taxon>Tracheophyta</taxon>
        <taxon>Spermatophyta</taxon>
        <taxon>Magnoliopsida</taxon>
        <taxon>eudicotyledons</taxon>
        <taxon>Gunneridae</taxon>
        <taxon>Pentapetalae</taxon>
        <taxon>rosids</taxon>
        <taxon>malvids</taxon>
        <taxon>Malvales</taxon>
        <taxon>Malvaceae</taxon>
        <taxon>Malvoideae</taxon>
        <taxon>Gossypium</taxon>
    </lineage>
</organism>
<evidence type="ECO:0000256" key="3">
    <source>
        <dbReference type="ARBA" id="ARBA00022737"/>
    </source>
</evidence>
<sequence length="173" mass="18792">MFSKLKQIESLSLSHNNLIGRIPTQLTELYTLAVFDVSYNNLSGSIPSSKAQFGTFDESSYVENPFRCGPPLHKNCSDLDSPPTAAPNTSNNEDKSGLMDKTAVNGWKPKGFRILEALAAVFCEFRTAVWSPEAGAGPRPDELGERTVLKPTENGTVWKEVGSACRPDLDPGS</sequence>
<dbReference type="SUPFAM" id="SSF52058">
    <property type="entry name" value="L domain-like"/>
    <property type="match status" value="1"/>
</dbReference>
<evidence type="ECO:0000256" key="5">
    <source>
        <dbReference type="SAM" id="MobiDB-lite"/>
    </source>
</evidence>
<dbReference type="Pfam" id="PF00560">
    <property type="entry name" value="LRR_1"/>
    <property type="match status" value="2"/>
</dbReference>
<dbReference type="InterPro" id="IPR051502">
    <property type="entry name" value="RLP_Defense_Trigger"/>
</dbReference>
<gene>
    <name evidence="6" type="ORF">Goshw_009832</name>
</gene>
<evidence type="ECO:0000256" key="1">
    <source>
        <dbReference type="ARBA" id="ARBA00009592"/>
    </source>
</evidence>
<dbReference type="Proteomes" id="UP000593576">
    <property type="component" value="Unassembled WGS sequence"/>
</dbReference>
<comment type="similarity">
    <text evidence="1">Belongs to the RLP family.</text>
</comment>
<dbReference type="OrthoDB" id="544346at2759"/>
<comment type="caution">
    <text evidence="6">The sequence shown here is derived from an EMBL/GenBank/DDBJ whole genome shotgun (WGS) entry which is preliminary data.</text>
</comment>
<feature type="region of interest" description="Disordered" evidence="5">
    <location>
        <begin position="73"/>
        <end position="99"/>
    </location>
</feature>
<proteinExistence type="inferred from homology"/>
<keyword evidence="4" id="KW-0675">Receptor</keyword>
<accession>A0A7J9N4W3</accession>
<keyword evidence="3" id="KW-0677">Repeat</keyword>